<name>B8F187_BORGR</name>
<dbReference type="Proteomes" id="UP000006103">
    <property type="component" value="Plasmid PBr_cp32-10"/>
</dbReference>
<evidence type="ECO:0000313" key="2">
    <source>
        <dbReference type="Proteomes" id="UP000006103"/>
    </source>
</evidence>
<keyword evidence="1" id="KW-0614">Plasmid</keyword>
<dbReference type="EMBL" id="CP001306">
    <property type="protein sequence ID" value="ACL34716.1"/>
    <property type="molecule type" value="Genomic_DNA"/>
</dbReference>
<keyword evidence="2" id="KW-1185">Reference proteome</keyword>
<reference evidence="1 2" key="1">
    <citation type="journal article" date="2011" name="J. Bacteriol.">
        <title>Whole-genome sequences of two Borrelia afzelii and two Borrelia garinii Lyme disease agent isolates.</title>
        <authorList>
            <person name="Casjens S.R."/>
            <person name="Mongodin E.F."/>
            <person name="Qiu W.-G."/>
            <person name="Dunn J.J."/>
            <person name="Luft B.J."/>
            <person name="Fraser-Liggett C.M."/>
            <person name="Schutzer S.E."/>
        </authorList>
    </citation>
    <scope>NUCLEOTIDE SEQUENCE [LARGE SCALE GENOMIC DNA]</scope>
    <source>
        <strain evidence="1 2">PBr</strain>
    </source>
</reference>
<gene>
    <name evidence="1" type="ORF">BGAPBR_Q0010</name>
</gene>
<dbReference type="AlphaFoldDB" id="B8F187"/>
<evidence type="ECO:0000313" key="1">
    <source>
        <dbReference type="EMBL" id="ACL34716.1"/>
    </source>
</evidence>
<proteinExistence type="predicted"/>
<organism evidence="1 2">
    <name type="scientific">Borreliella garinii PBr</name>
    <dbReference type="NCBI Taxonomy" id="498743"/>
    <lineage>
        <taxon>Bacteria</taxon>
        <taxon>Pseudomonadati</taxon>
        <taxon>Spirochaetota</taxon>
        <taxon>Spirochaetia</taxon>
        <taxon>Spirochaetales</taxon>
        <taxon>Borreliaceae</taxon>
        <taxon>Borreliella</taxon>
    </lineage>
</organism>
<geneLocation type="plasmid" evidence="1 2">
    <name>PBr_cp32-10</name>
</geneLocation>
<sequence length="47" mass="5700">MELFDENYYSKAVANIIGEIKGPIMYKWFLPEQIEDVDLYKWDIKEL</sequence>
<protein>
    <submittedName>
        <fullName evidence="1">Uncharacterized protein</fullName>
    </submittedName>
</protein>
<accession>B8F187</accession>